<proteinExistence type="predicted"/>
<dbReference type="AlphaFoldDB" id="A0A926DGS2"/>
<dbReference type="SUPFAM" id="SSF75138">
    <property type="entry name" value="HprK N-terminal domain-like"/>
    <property type="match status" value="1"/>
</dbReference>
<accession>A0A926DGS2</accession>
<dbReference type="EMBL" id="JACRSS010000001">
    <property type="protein sequence ID" value="MBC8537504.1"/>
    <property type="molecule type" value="Genomic_DNA"/>
</dbReference>
<evidence type="ECO:0000313" key="2">
    <source>
        <dbReference type="Proteomes" id="UP000617951"/>
    </source>
</evidence>
<comment type="caution">
    <text evidence="1">The sequence shown here is derived from an EMBL/GenBank/DDBJ whole genome shotgun (WGS) entry which is preliminary data.</text>
</comment>
<dbReference type="Gene3D" id="3.40.1390.20">
    <property type="entry name" value="HprK N-terminal domain-like"/>
    <property type="match status" value="1"/>
</dbReference>
<dbReference type="InterPro" id="IPR028979">
    <property type="entry name" value="Ser_kin/Pase_Hpr-like_N_sf"/>
</dbReference>
<dbReference type="RefSeq" id="WP_249279409.1">
    <property type="nucleotide sequence ID" value="NZ_JACRSS010000001.1"/>
</dbReference>
<evidence type="ECO:0000313" key="1">
    <source>
        <dbReference type="EMBL" id="MBC8537504.1"/>
    </source>
</evidence>
<sequence length="112" mass="12238">MASVKDFCEKAELKQLTNLEETAEITDGYICDLLSWVMARGTEGMAWITVQTHLNVLAVACLHDFSCVVIPENIQVPEETVKKAQEEGIPLYSSPKTAYVLGGILHELGVGS</sequence>
<name>A0A926DGS2_9FIRM</name>
<dbReference type="Proteomes" id="UP000617951">
    <property type="component" value="Unassembled WGS sequence"/>
</dbReference>
<gene>
    <name evidence="1" type="ORF">H8693_00965</name>
</gene>
<keyword evidence="2" id="KW-1185">Reference proteome</keyword>
<organism evidence="1 2">
    <name type="scientific">Guopingia tenuis</name>
    <dbReference type="NCBI Taxonomy" id="2763656"/>
    <lineage>
        <taxon>Bacteria</taxon>
        <taxon>Bacillati</taxon>
        <taxon>Bacillota</taxon>
        <taxon>Clostridia</taxon>
        <taxon>Christensenellales</taxon>
        <taxon>Christensenellaceae</taxon>
        <taxon>Guopingia</taxon>
    </lineage>
</organism>
<reference evidence="1" key="1">
    <citation type="submission" date="2020-08" db="EMBL/GenBank/DDBJ databases">
        <title>Genome public.</title>
        <authorList>
            <person name="Liu C."/>
            <person name="Sun Q."/>
        </authorList>
    </citation>
    <scope>NUCLEOTIDE SEQUENCE</scope>
    <source>
        <strain evidence="1">NSJ-63</strain>
    </source>
</reference>
<protein>
    <submittedName>
        <fullName evidence="1">AraC family transcriptional regulator</fullName>
    </submittedName>
</protein>